<dbReference type="InterPro" id="IPR043917">
    <property type="entry name" value="DUF5753"/>
</dbReference>
<sequence length="300" mass="33369">MPNARSVGDLTENTGKDPRQSGPTALRILVGAQLRRMRESQGITREAAGYAIRGSHSKISRLELGRSTFKARDVADLLSLYGVVEATERSALLILAERANAVGWWHECRDAVPDWFDTYLGLEQDAALIRTYAVQFVPGLLQTEDYARAVLGRAHEDAPESVEPRVALRMRRQRILAPPTSHRLWVVMDESVLRRRVGDAAVMRAQLDHLREMAARPNVTIQLLPLDYGGNVGGVGSVTILRFAEAEVKDVVYMEQIASAQYLTKQSDVDPYQQLMNELGMHARPATDTPAILREIMASL</sequence>
<name>A0A918E332_9ACTN</name>
<protein>
    <submittedName>
        <fullName evidence="3">Transcriptional regulator</fullName>
    </submittedName>
</protein>
<evidence type="ECO:0000313" key="3">
    <source>
        <dbReference type="EMBL" id="GGP04089.1"/>
    </source>
</evidence>
<evidence type="ECO:0000259" key="2">
    <source>
        <dbReference type="PROSITE" id="PS50943"/>
    </source>
</evidence>
<dbReference type="PROSITE" id="PS00369">
    <property type="entry name" value="PTS_HPR_HIS"/>
    <property type="match status" value="1"/>
</dbReference>
<accession>A0A918E332</accession>
<dbReference type="InterPro" id="IPR010982">
    <property type="entry name" value="Lambda_DNA-bd_dom_sf"/>
</dbReference>
<gene>
    <name evidence="3" type="ORF">GCM10012278_18000</name>
</gene>
<dbReference type="CDD" id="cd00093">
    <property type="entry name" value="HTH_XRE"/>
    <property type="match status" value="1"/>
</dbReference>
<dbReference type="GO" id="GO:0003677">
    <property type="term" value="F:DNA binding"/>
    <property type="evidence" value="ECO:0007669"/>
    <property type="project" value="InterPro"/>
</dbReference>
<dbReference type="PROSITE" id="PS50943">
    <property type="entry name" value="HTH_CROC1"/>
    <property type="match status" value="1"/>
</dbReference>
<proteinExistence type="predicted"/>
<organism evidence="3 4">
    <name type="scientific">Nonomuraea glycinis</name>
    <dbReference type="NCBI Taxonomy" id="2047744"/>
    <lineage>
        <taxon>Bacteria</taxon>
        <taxon>Bacillati</taxon>
        <taxon>Actinomycetota</taxon>
        <taxon>Actinomycetes</taxon>
        <taxon>Streptosporangiales</taxon>
        <taxon>Streptosporangiaceae</taxon>
        <taxon>Nonomuraea</taxon>
    </lineage>
</organism>
<dbReference type="RefSeq" id="WP_189137984.1">
    <property type="nucleotide sequence ID" value="NZ_BMNK01000002.1"/>
</dbReference>
<comment type="caution">
    <text evidence="3">The sequence shown here is derived from an EMBL/GenBank/DDBJ whole genome shotgun (WGS) entry which is preliminary data.</text>
</comment>
<dbReference type="Pfam" id="PF13560">
    <property type="entry name" value="HTH_31"/>
    <property type="match status" value="1"/>
</dbReference>
<keyword evidence="4" id="KW-1185">Reference proteome</keyword>
<dbReference type="SUPFAM" id="SSF47413">
    <property type="entry name" value="lambda repressor-like DNA-binding domains"/>
    <property type="match status" value="1"/>
</dbReference>
<dbReference type="Pfam" id="PF19054">
    <property type="entry name" value="DUF5753"/>
    <property type="match status" value="1"/>
</dbReference>
<reference evidence="3" key="1">
    <citation type="journal article" date="2014" name="Int. J. Syst. Evol. Microbiol.">
        <title>Complete genome sequence of Corynebacterium casei LMG S-19264T (=DSM 44701T), isolated from a smear-ripened cheese.</title>
        <authorList>
            <consortium name="US DOE Joint Genome Institute (JGI-PGF)"/>
            <person name="Walter F."/>
            <person name="Albersmeier A."/>
            <person name="Kalinowski J."/>
            <person name="Ruckert C."/>
        </authorList>
    </citation>
    <scope>NUCLEOTIDE SEQUENCE</scope>
    <source>
        <strain evidence="3">CGMCC 4.7430</strain>
    </source>
</reference>
<dbReference type="Gene3D" id="1.10.260.40">
    <property type="entry name" value="lambda repressor-like DNA-binding domains"/>
    <property type="match status" value="1"/>
</dbReference>
<dbReference type="InterPro" id="IPR001020">
    <property type="entry name" value="PTS_HPr_His_P_site"/>
</dbReference>
<evidence type="ECO:0000256" key="1">
    <source>
        <dbReference type="SAM" id="MobiDB-lite"/>
    </source>
</evidence>
<feature type="domain" description="HTH cro/C1-type" evidence="2">
    <location>
        <begin position="34"/>
        <end position="89"/>
    </location>
</feature>
<reference evidence="3" key="2">
    <citation type="submission" date="2020-09" db="EMBL/GenBank/DDBJ databases">
        <authorList>
            <person name="Sun Q."/>
            <person name="Zhou Y."/>
        </authorList>
    </citation>
    <scope>NUCLEOTIDE SEQUENCE</scope>
    <source>
        <strain evidence="3">CGMCC 4.7430</strain>
    </source>
</reference>
<evidence type="ECO:0000313" key="4">
    <source>
        <dbReference type="Proteomes" id="UP000660745"/>
    </source>
</evidence>
<dbReference type="InterPro" id="IPR001387">
    <property type="entry name" value="Cro/C1-type_HTH"/>
</dbReference>
<dbReference type="Proteomes" id="UP000660745">
    <property type="component" value="Unassembled WGS sequence"/>
</dbReference>
<dbReference type="EMBL" id="BMNK01000002">
    <property type="protein sequence ID" value="GGP04089.1"/>
    <property type="molecule type" value="Genomic_DNA"/>
</dbReference>
<dbReference type="AlphaFoldDB" id="A0A918E332"/>
<feature type="region of interest" description="Disordered" evidence="1">
    <location>
        <begin position="1"/>
        <end position="22"/>
    </location>
</feature>